<organism evidence="1 2">
    <name type="scientific">Oedothorax gibbosus</name>
    <dbReference type="NCBI Taxonomy" id="931172"/>
    <lineage>
        <taxon>Eukaryota</taxon>
        <taxon>Metazoa</taxon>
        <taxon>Ecdysozoa</taxon>
        <taxon>Arthropoda</taxon>
        <taxon>Chelicerata</taxon>
        <taxon>Arachnida</taxon>
        <taxon>Araneae</taxon>
        <taxon>Araneomorphae</taxon>
        <taxon>Entelegynae</taxon>
        <taxon>Araneoidea</taxon>
        <taxon>Linyphiidae</taxon>
        <taxon>Erigoninae</taxon>
        <taxon>Oedothorax</taxon>
    </lineage>
</organism>
<name>A0AAV6UZW6_9ARAC</name>
<protein>
    <submittedName>
        <fullName evidence="1">Uncharacterized protein</fullName>
    </submittedName>
</protein>
<dbReference type="AlphaFoldDB" id="A0AAV6UZW6"/>
<reference evidence="1 2" key="1">
    <citation type="journal article" date="2022" name="Nat. Ecol. Evol.">
        <title>A masculinizing supergene underlies an exaggerated male reproductive morph in a spider.</title>
        <authorList>
            <person name="Hendrickx F."/>
            <person name="De Corte Z."/>
            <person name="Sonet G."/>
            <person name="Van Belleghem S.M."/>
            <person name="Kostlbacher S."/>
            <person name="Vangestel C."/>
        </authorList>
    </citation>
    <scope>NUCLEOTIDE SEQUENCE [LARGE SCALE GENOMIC DNA]</scope>
    <source>
        <strain evidence="1">W744_W776</strain>
    </source>
</reference>
<dbReference type="Proteomes" id="UP000827092">
    <property type="component" value="Unassembled WGS sequence"/>
</dbReference>
<keyword evidence="2" id="KW-1185">Reference proteome</keyword>
<accession>A0AAV6UZW6</accession>
<evidence type="ECO:0000313" key="2">
    <source>
        <dbReference type="Proteomes" id="UP000827092"/>
    </source>
</evidence>
<proteinExistence type="predicted"/>
<comment type="caution">
    <text evidence="1">The sequence shown here is derived from an EMBL/GenBank/DDBJ whole genome shotgun (WGS) entry which is preliminary data.</text>
</comment>
<evidence type="ECO:0000313" key="1">
    <source>
        <dbReference type="EMBL" id="KAG8189242.1"/>
    </source>
</evidence>
<dbReference type="EMBL" id="JAFNEN010000219">
    <property type="protein sequence ID" value="KAG8189242.1"/>
    <property type="molecule type" value="Genomic_DNA"/>
</dbReference>
<gene>
    <name evidence="1" type="ORF">JTE90_013770</name>
</gene>
<sequence>MAKYHSFAPYKTCNCIQIIPPWYPTTKTTSERGKTEKGRLTLEAPMMASSENVRHGTRDRLIYLETRSVGLELHLLQPSIVRCLLA</sequence>